<keyword evidence="2" id="KW-1185">Reference proteome</keyword>
<dbReference type="InterPro" id="IPR012448">
    <property type="entry name" value="DUF1652"/>
</dbReference>
<evidence type="ECO:0000313" key="2">
    <source>
        <dbReference type="Proteomes" id="UP000000556"/>
    </source>
</evidence>
<organism evidence="1 2">
    <name type="scientific">Pseudomonas putida (strain ATCC 47054 / DSM 6125 / CFBP 8728 / NCIMB 11950 / KT2440)</name>
    <dbReference type="NCBI Taxonomy" id="160488"/>
    <lineage>
        <taxon>Bacteria</taxon>
        <taxon>Pseudomonadati</taxon>
        <taxon>Pseudomonadota</taxon>
        <taxon>Gammaproteobacteria</taxon>
        <taxon>Pseudomonadales</taxon>
        <taxon>Pseudomonadaceae</taxon>
        <taxon>Pseudomonas</taxon>
    </lineage>
</organism>
<dbReference type="HOGENOM" id="CLU_167581_0_0_6"/>
<name>Q88GY5_PSEPK</name>
<dbReference type="Pfam" id="PF07865">
    <property type="entry name" value="DUF1652"/>
    <property type="match status" value="1"/>
</dbReference>
<dbReference type="AlphaFoldDB" id="Q88GY5"/>
<reference evidence="1 2" key="2">
    <citation type="journal article" date="2016" name="Environ. Microbiol.">
        <title>The revisited genome of Pseudomonas putida KT2440 enlightens its value as a robust metabolic chassis.</title>
        <authorList>
            <person name="Belda E."/>
            <person name="van Heck R.G."/>
            <person name="Lopez-Sanchez M.J."/>
            <person name="Cruveiller S."/>
            <person name="Barbe V."/>
            <person name="Fraser C."/>
            <person name="Klenk H.P."/>
            <person name="Petersen J."/>
            <person name="Morgat A."/>
            <person name="Nikel P.I."/>
            <person name="Vallenet D."/>
            <person name="Rouy Z."/>
            <person name="Sekowska A."/>
            <person name="Martins Dos Santos V.A."/>
            <person name="de Lorenzo V."/>
            <person name="Danchin A."/>
            <person name="Medigue C."/>
        </authorList>
    </citation>
    <scope>NUCLEOTIDE SEQUENCE [LARGE SCALE GENOMIC DNA]</scope>
    <source>
        <strain evidence="2">ATCC 47054 / DSM 6125 / CFBP 8728 / NCIMB 11950 / KT2440</strain>
    </source>
</reference>
<dbReference type="eggNOG" id="ENOG5031QZW">
    <property type="taxonomic scope" value="Bacteria"/>
</dbReference>
<dbReference type="OrthoDB" id="6990951at2"/>
<proteinExistence type="predicted"/>
<reference evidence="1 2" key="1">
    <citation type="journal article" date="2002" name="Environ. Microbiol.">
        <title>Complete genome sequence and comparative analysis of the metabolically versatile Pseudomonas putida KT2440.</title>
        <authorList>
            <person name="Nelson K.E."/>
            <person name="Weinel C."/>
            <person name="Paulsen I.T."/>
            <person name="Dodson R.J."/>
            <person name="Hilbert H."/>
            <person name="Martins dos Santos V.A."/>
            <person name="Fouts D.E."/>
            <person name="Gill S.R."/>
            <person name="Pop M."/>
            <person name="Holmes M."/>
            <person name="Brinkac L."/>
            <person name="Beanan M."/>
            <person name="DeBoy R.T."/>
            <person name="Daugherty S."/>
            <person name="Kolonay J."/>
            <person name="Madupu R."/>
            <person name="Nelson W."/>
            <person name="White O."/>
            <person name="Peterson J."/>
            <person name="Khouri H."/>
            <person name="Hance I."/>
            <person name="Chris Lee P."/>
            <person name="Holtzapple E."/>
            <person name="Scanlan D."/>
            <person name="Tran K."/>
            <person name="Moazzez A."/>
            <person name="Utterback T."/>
            <person name="Rizzo M."/>
            <person name="Lee K."/>
            <person name="Kosack D."/>
            <person name="Moestl D."/>
            <person name="Wedler H."/>
            <person name="Lauber J."/>
            <person name="Stjepandic D."/>
            <person name="Hoheisel J."/>
            <person name="Straetz M."/>
            <person name="Heim S."/>
            <person name="Kiewitz C."/>
            <person name="Eisen J.A."/>
            <person name="Timmis K.N."/>
            <person name="Dusterhoft A."/>
            <person name="Tummler B."/>
            <person name="Fraser C.M."/>
        </authorList>
    </citation>
    <scope>NUCLEOTIDE SEQUENCE [LARGE SCALE GENOMIC DNA]</scope>
    <source>
        <strain evidence="2">ATCC 47054 / DSM 6125 / CFBP 8728 / NCIMB 11950 / KT2440</strain>
    </source>
</reference>
<evidence type="ECO:0000313" key="1">
    <source>
        <dbReference type="EMBL" id="AAN69181.1"/>
    </source>
</evidence>
<dbReference type="PATRIC" id="fig|160488.4.peg.3804"/>
<accession>Q88GY5</accession>
<dbReference type="PaxDb" id="160488-PP_3580"/>
<protein>
    <recommendedName>
        <fullName evidence="3">DUF1652 domain-containing protein</fullName>
    </recommendedName>
</protein>
<dbReference type="KEGG" id="ppu:PP_3580"/>
<sequence length="101" mass="10974">MATRSSRPGTDKEAGMNKMTFPNACQVMRWHFHPLGFEASMDAPRSMVARLFDRASGETLLAIAGIPCAAIMAAADVERIIEAVEAEMDAFIPAFTLRDAV</sequence>
<evidence type="ECO:0008006" key="3">
    <source>
        <dbReference type="Google" id="ProtNLM"/>
    </source>
</evidence>
<dbReference type="Proteomes" id="UP000000556">
    <property type="component" value="Chromosome"/>
</dbReference>
<dbReference type="BioCyc" id="PPUT160488:G1G01-3817-MONOMER"/>
<dbReference type="EMBL" id="AE015451">
    <property type="protein sequence ID" value="AAN69181.1"/>
    <property type="molecule type" value="Genomic_DNA"/>
</dbReference>
<gene>
    <name evidence="1" type="ordered locus">PP_3580</name>
</gene>